<evidence type="ECO:0000256" key="3">
    <source>
        <dbReference type="SAM" id="Phobius"/>
    </source>
</evidence>
<dbReference type="Pfam" id="PF13540">
    <property type="entry name" value="RCC1_2"/>
    <property type="match status" value="2"/>
</dbReference>
<dbReference type="STRING" id="765915.A0A1Y2HAA4"/>
<comment type="caution">
    <text evidence="4">The sequence shown here is derived from an EMBL/GenBank/DDBJ whole genome shotgun (WGS) entry which is preliminary data.</text>
</comment>
<evidence type="ECO:0000313" key="5">
    <source>
        <dbReference type="Proteomes" id="UP000193411"/>
    </source>
</evidence>
<keyword evidence="3" id="KW-0472">Membrane</keyword>
<dbReference type="PANTHER" id="PTHR47563:SF1">
    <property type="entry name" value="PROTEIN FMP25, MITOCHONDRIAL"/>
    <property type="match status" value="1"/>
</dbReference>
<feature type="transmembrane region" description="Helical" evidence="3">
    <location>
        <begin position="21"/>
        <end position="45"/>
    </location>
</feature>
<evidence type="ECO:0000313" key="4">
    <source>
        <dbReference type="EMBL" id="ORZ31530.1"/>
    </source>
</evidence>
<dbReference type="PROSITE" id="PS50012">
    <property type="entry name" value="RCC1_3"/>
    <property type="match status" value="1"/>
</dbReference>
<dbReference type="SUPFAM" id="SSF50985">
    <property type="entry name" value="RCC1/BLIP-II"/>
    <property type="match status" value="1"/>
</dbReference>
<dbReference type="PRINTS" id="PR00633">
    <property type="entry name" value="RCCNDNSATION"/>
</dbReference>
<sequence length="575" mass="59748">MLRSVTRRLLPHLRPRRDAAPTPIVITAGIAGAAALGGAAFVNLIPGDSPPSKSKVTADSSAAKPAPPQVHKFDASGLPEFDRNLTGVYMWGTNCNGVVDPQLSKTDPAAIHVAQGPTDMSTDTYLVKYPKRVHAFNGMRFRHVALAESSAAAIDANGDLYQWGSGFSNSQDTSASSTVPPTKTLVGHDLVRVSLSKDHLFALSRTGKLLVLPISANAQAQVTGNHPISNPTQVAPANGWFSRGQTDISKLKTFHLSSSSKDQIVDVASGSDHVLALTKSGAVYSAALSARGVHYGSIGRDPTAAESLALQAALPPPPAESSTPSSSIASLLQESTSISVPPVPIPLADISLLPLPALSGSTVTQIAVGSAHSLALTADGRAYAWGSNAFGQLGLGDWTRTNQIIALPAQITVPKRTALVDQVAAAGDMSALVTIDRTYGTLGNGQFAHVQSSPAHVRALSGMAEYSEADKKVVGMKPQALVLAPNHGACVLGMYPASVYFWGTGAEYATGLGTRSHQAKPVLAGPLPWKYGFRAAGKGVVGPENGDQVDQMVVEQDQRIAVGPGVSCVYHVAKV</sequence>
<dbReference type="InterPro" id="IPR053245">
    <property type="entry name" value="MitoProcess-Associated"/>
</dbReference>
<dbReference type="EMBL" id="MCFL01000058">
    <property type="protein sequence ID" value="ORZ31530.1"/>
    <property type="molecule type" value="Genomic_DNA"/>
</dbReference>
<proteinExistence type="predicted"/>
<keyword evidence="5" id="KW-1185">Reference proteome</keyword>
<feature type="repeat" description="RCC1" evidence="1">
    <location>
        <begin position="380"/>
        <end position="436"/>
    </location>
</feature>
<name>A0A1Y2HAA4_9FUNG</name>
<dbReference type="InterPro" id="IPR000408">
    <property type="entry name" value="Reg_chr_condens"/>
</dbReference>
<evidence type="ECO:0000256" key="2">
    <source>
        <dbReference type="SAM" id="MobiDB-lite"/>
    </source>
</evidence>
<keyword evidence="3" id="KW-0812">Transmembrane</keyword>
<dbReference type="GO" id="GO:0005743">
    <property type="term" value="C:mitochondrial inner membrane"/>
    <property type="evidence" value="ECO:0007669"/>
    <property type="project" value="TreeGrafter"/>
</dbReference>
<reference evidence="4 5" key="1">
    <citation type="submission" date="2016-07" db="EMBL/GenBank/DDBJ databases">
        <title>Pervasive Adenine N6-methylation of Active Genes in Fungi.</title>
        <authorList>
            <consortium name="DOE Joint Genome Institute"/>
            <person name="Mondo S.J."/>
            <person name="Dannebaum R.O."/>
            <person name="Kuo R.C."/>
            <person name="Labutti K."/>
            <person name="Haridas S."/>
            <person name="Kuo A."/>
            <person name="Salamov A."/>
            <person name="Ahrendt S.R."/>
            <person name="Lipzen A."/>
            <person name="Sullivan W."/>
            <person name="Andreopoulos W.B."/>
            <person name="Clum A."/>
            <person name="Lindquist E."/>
            <person name="Daum C."/>
            <person name="Ramamoorthy G.K."/>
            <person name="Gryganskyi A."/>
            <person name="Culley D."/>
            <person name="Magnuson J.K."/>
            <person name="James T.Y."/>
            <person name="O'Malley M.A."/>
            <person name="Stajich J.E."/>
            <person name="Spatafora J.W."/>
            <person name="Visel A."/>
            <person name="Grigoriev I.V."/>
        </authorList>
    </citation>
    <scope>NUCLEOTIDE SEQUENCE [LARGE SCALE GENOMIC DNA]</scope>
    <source>
        <strain evidence="4 5">PL171</strain>
    </source>
</reference>
<dbReference type="AlphaFoldDB" id="A0A1Y2HAA4"/>
<protein>
    <submittedName>
        <fullName evidence="4">Regulator of chromosome condensation 1/beta-lactamase-inhibitor protein II</fullName>
    </submittedName>
</protein>
<dbReference type="Gene3D" id="2.130.10.30">
    <property type="entry name" value="Regulator of chromosome condensation 1/beta-lactamase-inhibitor protein II"/>
    <property type="match status" value="2"/>
</dbReference>
<organism evidence="4 5">
    <name type="scientific">Catenaria anguillulae PL171</name>
    <dbReference type="NCBI Taxonomy" id="765915"/>
    <lineage>
        <taxon>Eukaryota</taxon>
        <taxon>Fungi</taxon>
        <taxon>Fungi incertae sedis</taxon>
        <taxon>Blastocladiomycota</taxon>
        <taxon>Blastocladiomycetes</taxon>
        <taxon>Blastocladiales</taxon>
        <taxon>Catenariaceae</taxon>
        <taxon>Catenaria</taxon>
    </lineage>
</organism>
<feature type="compositionally biased region" description="Polar residues" evidence="2">
    <location>
        <begin position="51"/>
        <end position="60"/>
    </location>
</feature>
<keyword evidence="3" id="KW-1133">Transmembrane helix</keyword>
<dbReference type="Proteomes" id="UP000193411">
    <property type="component" value="Unassembled WGS sequence"/>
</dbReference>
<dbReference type="InterPro" id="IPR009091">
    <property type="entry name" value="RCC1/BLIP-II"/>
</dbReference>
<dbReference type="OrthoDB" id="10256179at2759"/>
<accession>A0A1Y2HAA4</accession>
<gene>
    <name evidence="4" type="ORF">BCR44DRAFT_1539452</name>
</gene>
<evidence type="ECO:0000256" key="1">
    <source>
        <dbReference type="PROSITE-ProRule" id="PRU00235"/>
    </source>
</evidence>
<dbReference type="GO" id="GO:0034551">
    <property type="term" value="P:mitochondrial respiratory chain complex III assembly"/>
    <property type="evidence" value="ECO:0007669"/>
    <property type="project" value="TreeGrafter"/>
</dbReference>
<feature type="region of interest" description="Disordered" evidence="2">
    <location>
        <begin position="50"/>
        <end position="77"/>
    </location>
</feature>
<dbReference type="PANTHER" id="PTHR47563">
    <property type="entry name" value="PROTEIN FMP25, MITOCHONDRIAL"/>
    <property type="match status" value="1"/>
</dbReference>